<accession>A0A7R9FCW6</accession>
<name>A0A7R9FCW6_9NEOP</name>
<dbReference type="AlphaFoldDB" id="A0A7R9FCW6"/>
<evidence type="ECO:0000313" key="1">
    <source>
        <dbReference type="EMBL" id="CAD7451167.1"/>
    </source>
</evidence>
<gene>
    <name evidence="1" type="ORF">TBIB3V08_LOCUS13436</name>
</gene>
<organism evidence="1">
    <name type="scientific">Timema bartmani</name>
    <dbReference type="NCBI Taxonomy" id="61472"/>
    <lineage>
        <taxon>Eukaryota</taxon>
        <taxon>Metazoa</taxon>
        <taxon>Ecdysozoa</taxon>
        <taxon>Arthropoda</taxon>
        <taxon>Hexapoda</taxon>
        <taxon>Insecta</taxon>
        <taxon>Pterygota</taxon>
        <taxon>Neoptera</taxon>
        <taxon>Polyneoptera</taxon>
        <taxon>Phasmatodea</taxon>
        <taxon>Timematodea</taxon>
        <taxon>Timematoidea</taxon>
        <taxon>Timematidae</taxon>
        <taxon>Timema</taxon>
    </lineage>
</organism>
<sequence>MGWRCGGNGGHSCKTSMSEVAAAFKSACSTLAGTSLLEFIDSSAFNDVTSEKKHNGIILSKMGLTHLAAD</sequence>
<protein>
    <submittedName>
        <fullName evidence="1">Uncharacterized protein</fullName>
    </submittedName>
</protein>
<dbReference type="EMBL" id="OD586087">
    <property type="protein sequence ID" value="CAD7451167.1"/>
    <property type="molecule type" value="Genomic_DNA"/>
</dbReference>
<proteinExistence type="predicted"/>
<reference evidence="1" key="1">
    <citation type="submission" date="2020-11" db="EMBL/GenBank/DDBJ databases">
        <authorList>
            <person name="Tran Van P."/>
        </authorList>
    </citation>
    <scope>NUCLEOTIDE SEQUENCE</scope>
</reference>